<dbReference type="SUPFAM" id="SSF53448">
    <property type="entry name" value="Nucleotide-diphospho-sugar transferases"/>
    <property type="match status" value="1"/>
</dbReference>
<dbReference type="EMBL" id="CP003378">
    <property type="protein sequence ID" value="AFZ70649.1"/>
    <property type="molecule type" value="Genomic_DNA"/>
</dbReference>
<dbReference type="AlphaFoldDB" id="L0AB57"/>
<dbReference type="RefSeq" id="WP_015232546.1">
    <property type="nucleotide sequence ID" value="NC_019791.1"/>
</dbReference>
<reference evidence="3" key="1">
    <citation type="submission" date="2012-03" db="EMBL/GenBank/DDBJ databases">
        <title>Complete genome of Caldisphaera lagunensis DSM 15908.</title>
        <authorList>
            <person name="Lucas S."/>
            <person name="Copeland A."/>
            <person name="Lapidus A."/>
            <person name="Glavina del Rio T."/>
            <person name="Dalin E."/>
            <person name="Tice H."/>
            <person name="Bruce D."/>
            <person name="Goodwin L."/>
            <person name="Pitluck S."/>
            <person name="Peters L."/>
            <person name="Mikhailova N."/>
            <person name="Teshima H."/>
            <person name="Kyrpides N."/>
            <person name="Mavromatis K."/>
            <person name="Ivanova N."/>
            <person name="Brettin T."/>
            <person name="Detter J.C."/>
            <person name="Han C."/>
            <person name="Larimer F."/>
            <person name="Land M."/>
            <person name="Hauser L."/>
            <person name="Markowitz V."/>
            <person name="Cheng J.-F."/>
            <person name="Hugenholtz P."/>
            <person name="Woyke T."/>
            <person name="Wu D."/>
            <person name="Spring S."/>
            <person name="Schroeder M."/>
            <person name="Brambilla E."/>
            <person name="Klenk H.-P."/>
            <person name="Eisen J.A."/>
        </authorList>
    </citation>
    <scope>NUCLEOTIDE SEQUENCE [LARGE SCALE GENOMIC DNA]</scope>
    <source>
        <strain evidence="3">DSM 15908 / JCM 11604 / IC-154</strain>
    </source>
</reference>
<dbReference type="KEGG" id="clg:Calag_0915"/>
<dbReference type="InterPro" id="IPR001173">
    <property type="entry name" value="Glyco_trans_2-like"/>
</dbReference>
<dbReference type="OrthoDB" id="28020at2157"/>
<accession>L0AB57</accession>
<organism evidence="2 3">
    <name type="scientific">Caldisphaera lagunensis (strain DSM 15908 / JCM 11604 / ANMR 0165 / IC-154)</name>
    <dbReference type="NCBI Taxonomy" id="1056495"/>
    <lineage>
        <taxon>Archaea</taxon>
        <taxon>Thermoproteota</taxon>
        <taxon>Thermoprotei</taxon>
        <taxon>Acidilobales</taxon>
        <taxon>Caldisphaeraceae</taxon>
        <taxon>Caldisphaera</taxon>
    </lineage>
</organism>
<dbReference type="Gene3D" id="3.90.550.10">
    <property type="entry name" value="Spore Coat Polysaccharide Biosynthesis Protein SpsA, Chain A"/>
    <property type="match status" value="1"/>
</dbReference>
<sequence>MKNLKISVIIPTLCNEFLLGALSSLENQKRKPDEVIVIYKCNNIIEKLIDNIDLSMEFVKQEKGHVTNALNIGKNKASGDIIVITDDDVILPKDWIKNYEIYFNSLKENYAGVCSRDIWINENKEIIKSPDDKLITSLYRNFYVKYFIKPHILFKDFKNGVFISKNYKIFHGSCIPKGKCISLPFRGVNMAFFREKINDIDFPEINNVKYYHMYEQYIGVKLVKKGLSYLYVPDNPVFHYYHKSLSKNNKAKEEDKIMLNLIKNEIES</sequence>
<dbReference type="CDD" id="cd00761">
    <property type="entry name" value="Glyco_tranf_GTA_type"/>
    <property type="match status" value="1"/>
</dbReference>
<gene>
    <name evidence="2" type="ordered locus">Calag_0915</name>
</gene>
<dbReference type="STRING" id="1056495.Calag_0915"/>
<protein>
    <submittedName>
        <fullName evidence="2">Glycosyl transferase</fullName>
    </submittedName>
</protein>
<name>L0AB57_CALLD</name>
<evidence type="ECO:0000313" key="3">
    <source>
        <dbReference type="Proteomes" id="UP000010469"/>
    </source>
</evidence>
<dbReference type="Proteomes" id="UP000010469">
    <property type="component" value="Chromosome"/>
</dbReference>
<feature type="domain" description="Glycosyltransferase 2-like" evidence="1">
    <location>
        <begin position="7"/>
        <end position="120"/>
    </location>
</feature>
<keyword evidence="3" id="KW-1185">Reference proteome</keyword>
<proteinExistence type="predicted"/>
<evidence type="ECO:0000259" key="1">
    <source>
        <dbReference type="Pfam" id="PF00535"/>
    </source>
</evidence>
<dbReference type="InParanoid" id="L0AB57"/>
<dbReference type="GO" id="GO:0016740">
    <property type="term" value="F:transferase activity"/>
    <property type="evidence" value="ECO:0007669"/>
    <property type="project" value="UniProtKB-KW"/>
</dbReference>
<dbReference type="InterPro" id="IPR029044">
    <property type="entry name" value="Nucleotide-diphossugar_trans"/>
</dbReference>
<dbReference type="HOGENOM" id="CLU_1036648_0_0_2"/>
<dbReference type="Pfam" id="PF00535">
    <property type="entry name" value="Glycos_transf_2"/>
    <property type="match status" value="1"/>
</dbReference>
<dbReference type="GeneID" id="14212175"/>
<dbReference type="eggNOG" id="arCOG07240">
    <property type="taxonomic scope" value="Archaea"/>
</dbReference>
<keyword evidence="2" id="KW-0808">Transferase</keyword>
<evidence type="ECO:0000313" key="2">
    <source>
        <dbReference type="EMBL" id="AFZ70649.1"/>
    </source>
</evidence>